<dbReference type="AlphaFoldDB" id="A0A0A9FYT0"/>
<feature type="region of interest" description="Disordered" evidence="1">
    <location>
        <begin position="1"/>
        <end position="22"/>
    </location>
</feature>
<sequence>MPFKTLCGTSGSEGSCWDPSTS</sequence>
<protein>
    <submittedName>
        <fullName evidence="2">Uncharacterized protein</fullName>
    </submittedName>
</protein>
<name>A0A0A9FYT0_ARUDO</name>
<evidence type="ECO:0000313" key="2">
    <source>
        <dbReference type="EMBL" id="JAE16374.1"/>
    </source>
</evidence>
<evidence type="ECO:0000256" key="1">
    <source>
        <dbReference type="SAM" id="MobiDB-lite"/>
    </source>
</evidence>
<reference evidence="2" key="2">
    <citation type="journal article" date="2015" name="Data Brief">
        <title>Shoot transcriptome of the giant reed, Arundo donax.</title>
        <authorList>
            <person name="Barrero R.A."/>
            <person name="Guerrero F.D."/>
            <person name="Moolhuijzen P."/>
            <person name="Goolsby J.A."/>
            <person name="Tidwell J."/>
            <person name="Bellgard S.E."/>
            <person name="Bellgard M.I."/>
        </authorList>
    </citation>
    <scope>NUCLEOTIDE SEQUENCE</scope>
    <source>
        <tissue evidence="2">Shoot tissue taken approximately 20 cm above the soil surface</tissue>
    </source>
</reference>
<feature type="compositionally biased region" description="Polar residues" evidence="1">
    <location>
        <begin position="7"/>
        <end position="22"/>
    </location>
</feature>
<organism evidence="2">
    <name type="scientific">Arundo donax</name>
    <name type="common">Giant reed</name>
    <name type="synonym">Donax arundinaceus</name>
    <dbReference type="NCBI Taxonomy" id="35708"/>
    <lineage>
        <taxon>Eukaryota</taxon>
        <taxon>Viridiplantae</taxon>
        <taxon>Streptophyta</taxon>
        <taxon>Embryophyta</taxon>
        <taxon>Tracheophyta</taxon>
        <taxon>Spermatophyta</taxon>
        <taxon>Magnoliopsida</taxon>
        <taxon>Liliopsida</taxon>
        <taxon>Poales</taxon>
        <taxon>Poaceae</taxon>
        <taxon>PACMAD clade</taxon>
        <taxon>Arundinoideae</taxon>
        <taxon>Arundineae</taxon>
        <taxon>Arundo</taxon>
    </lineage>
</organism>
<proteinExistence type="predicted"/>
<dbReference type="EMBL" id="GBRH01181522">
    <property type="protein sequence ID" value="JAE16374.1"/>
    <property type="molecule type" value="Transcribed_RNA"/>
</dbReference>
<accession>A0A0A9FYT0</accession>
<reference evidence="2" key="1">
    <citation type="submission" date="2014-09" db="EMBL/GenBank/DDBJ databases">
        <authorList>
            <person name="Magalhaes I.L.F."/>
            <person name="Oliveira U."/>
            <person name="Santos F.R."/>
            <person name="Vidigal T.H.D.A."/>
            <person name="Brescovit A.D."/>
            <person name="Santos A.J."/>
        </authorList>
    </citation>
    <scope>NUCLEOTIDE SEQUENCE</scope>
    <source>
        <tissue evidence="2">Shoot tissue taken approximately 20 cm above the soil surface</tissue>
    </source>
</reference>